<evidence type="ECO:0000313" key="4">
    <source>
        <dbReference type="EMBL" id="SCL33794.1"/>
    </source>
</evidence>
<name>A0A1C6SVY7_9ACTN</name>
<keyword evidence="1 4" id="KW-0808">Transferase</keyword>
<evidence type="ECO:0000259" key="3">
    <source>
        <dbReference type="PROSITE" id="PS51186"/>
    </source>
</evidence>
<accession>A0A1C6SVY7</accession>
<dbReference type="OrthoDB" id="9803907at2"/>
<dbReference type="AlphaFoldDB" id="A0A1C6SVY7"/>
<protein>
    <submittedName>
        <fullName evidence="4">L-amino acid N-acyltransferase YncA</fullName>
    </submittedName>
</protein>
<dbReference type="CDD" id="cd04301">
    <property type="entry name" value="NAT_SF"/>
    <property type="match status" value="1"/>
</dbReference>
<evidence type="ECO:0000256" key="2">
    <source>
        <dbReference type="ARBA" id="ARBA00023315"/>
    </source>
</evidence>
<gene>
    <name evidence="4" type="ORF">GA0074692_3662</name>
</gene>
<reference evidence="5" key="1">
    <citation type="submission" date="2016-06" db="EMBL/GenBank/DDBJ databases">
        <authorList>
            <person name="Varghese N."/>
            <person name="Submissions Spin"/>
        </authorList>
    </citation>
    <scope>NUCLEOTIDE SEQUENCE [LARGE SCALE GENOMIC DNA]</scope>
    <source>
        <strain evidence="5">DSM 43817</strain>
    </source>
</reference>
<dbReference type="Gene3D" id="3.40.630.30">
    <property type="match status" value="1"/>
</dbReference>
<dbReference type="Pfam" id="PF00583">
    <property type="entry name" value="Acetyltransf_1"/>
    <property type="match status" value="1"/>
</dbReference>
<dbReference type="RefSeq" id="WP_091653670.1">
    <property type="nucleotide sequence ID" value="NZ_FMHW01000002.1"/>
</dbReference>
<dbReference type="STRING" id="145854.GA0074692_3662"/>
<feature type="domain" description="N-acetyltransferase" evidence="3">
    <location>
        <begin position="24"/>
        <end position="174"/>
    </location>
</feature>
<proteinExistence type="predicted"/>
<dbReference type="InterPro" id="IPR050832">
    <property type="entry name" value="Bact_Acetyltransf"/>
</dbReference>
<organism evidence="4 5">
    <name type="scientific">Micromonospora pallida</name>
    <dbReference type="NCBI Taxonomy" id="145854"/>
    <lineage>
        <taxon>Bacteria</taxon>
        <taxon>Bacillati</taxon>
        <taxon>Actinomycetota</taxon>
        <taxon>Actinomycetes</taxon>
        <taxon>Micromonosporales</taxon>
        <taxon>Micromonosporaceae</taxon>
        <taxon>Micromonospora</taxon>
    </lineage>
</organism>
<evidence type="ECO:0000313" key="5">
    <source>
        <dbReference type="Proteomes" id="UP000198959"/>
    </source>
</evidence>
<sequence length="196" mass="21195">MTSRVELRWPADADRRLQADVHRVLHAVVERGGAIGYLAPPTRAETDAWLDEILTLVRAGDASLVLAVAEGRVVATGLWRRGPKPVFGHSAEVQKVMAHPAARGLGLGRTVTEALVDDARKAGIETLTLGVRGNNHGAIELYERLGFREWGRLPNFIAVGDERYDDVRMSLDLGRAPNVVLRGSPADGPGSSPRRG</sequence>
<dbReference type="EMBL" id="FMHW01000002">
    <property type="protein sequence ID" value="SCL33794.1"/>
    <property type="molecule type" value="Genomic_DNA"/>
</dbReference>
<evidence type="ECO:0000256" key="1">
    <source>
        <dbReference type="ARBA" id="ARBA00022679"/>
    </source>
</evidence>
<dbReference type="PROSITE" id="PS51186">
    <property type="entry name" value="GNAT"/>
    <property type="match status" value="1"/>
</dbReference>
<dbReference type="PANTHER" id="PTHR43877:SF2">
    <property type="entry name" value="AMINOALKYLPHOSPHONATE N-ACETYLTRANSFERASE-RELATED"/>
    <property type="match status" value="1"/>
</dbReference>
<keyword evidence="5" id="KW-1185">Reference proteome</keyword>
<dbReference type="Proteomes" id="UP000198959">
    <property type="component" value="Unassembled WGS sequence"/>
</dbReference>
<dbReference type="InterPro" id="IPR016181">
    <property type="entry name" value="Acyl_CoA_acyltransferase"/>
</dbReference>
<dbReference type="PANTHER" id="PTHR43877">
    <property type="entry name" value="AMINOALKYLPHOSPHONATE N-ACETYLTRANSFERASE-RELATED-RELATED"/>
    <property type="match status" value="1"/>
</dbReference>
<keyword evidence="2 4" id="KW-0012">Acyltransferase</keyword>
<dbReference type="InterPro" id="IPR000182">
    <property type="entry name" value="GNAT_dom"/>
</dbReference>
<dbReference type="GO" id="GO:0016747">
    <property type="term" value="F:acyltransferase activity, transferring groups other than amino-acyl groups"/>
    <property type="evidence" value="ECO:0007669"/>
    <property type="project" value="InterPro"/>
</dbReference>
<dbReference type="SUPFAM" id="SSF55729">
    <property type="entry name" value="Acyl-CoA N-acyltransferases (Nat)"/>
    <property type="match status" value="1"/>
</dbReference>